<feature type="region of interest" description="Disordered" evidence="1">
    <location>
        <begin position="149"/>
        <end position="240"/>
    </location>
</feature>
<gene>
    <name evidence="2" type="ORF">ElyMa_006316000</name>
</gene>
<dbReference type="AlphaFoldDB" id="A0AAV4HI58"/>
<dbReference type="EMBL" id="BMAT01012683">
    <property type="protein sequence ID" value="GFR97097.1"/>
    <property type="molecule type" value="Genomic_DNA"/>
</dbReference>
<organism evidence="2 3">
    <name type="scientific">Elysia marginata</name>
    <dbReference type="NCBI Taxonomy" id="1093978"/>
    <lineage>
        <taxon>Eukaryota</taxon>
        <taxon>Metazoa</taxon>
        <taxon>Spiralia</taxon>
        <taxon>Lophotrochozoa</taxon>
        <taxon>Mollusca</taxon>
        <taxon>Gastropoda</taxon>
        <taxon>Heterobranchia</taxon>
        <taxon>Euthyneura</taxon>
        <taxon>Panpulmonata</taxon>
        <taxon>Sacoglossa</taxon>
        <taxon>Placobranchoidea</taxon>
        <taxon>Plakobranchidae</taxon>
        <taxon>Elysia</taxon>
    </lineage>
</organism>
<protein>
    <submittedName>
        <fullName evidence="2">Uncharacterized protein</fullName>
    </submittedName>
</protein>
<name>A0AAV4HI58_9GAST</name>
<dbReference type="Proteomes" id="UP000762676">
    <property type="component" value="Unassembled WGS sequence"/>
</dbReference>
<keyword evidence="3" id="KW-1185">Reference proteome</keyword>
<comment type="caution">
    <text evidence="2">The sequence shown here is derived from an EMBL/GenBank/DDBJ whole genome shotgun (WGS) entry which is preliminary data.</text>
</comment>
<feature type="compositionally biased region" description="Basic residues" evidence="1">
    <location>
        <begin position="187"/>
        <end position="203"/>
    </location>
</feature>
<sequence>MYPNAALGLMPFVKPAHKRQAAKKSKLDKADLMKAKANDMKTYKVTLRDRNGFTYTYIIQADPTSKNNPVLCASTVAAPKNLVGGAAAANKHFACSLPNMQRVLDTPESRRHLSCLGLATPQEDLTKVGEGEKKGIFNSLVGFIKKLKNKGSSTSSSSSSSSLSSSSSSLSSIKSGKTNANGSSGLKSKRKTKPNLPKKRQRKISAMSNLDPIQESPEEDEDTDSDSYTHDSSDLNLSES</sequence>
<accession>A0AAV4HI58</accession>
<feature type="compositionally biased region" description="Low complexity" evidence="1">
    <location>
        <begin position="152"/>
        <end position="172"/>
    </location>
</feature>
<evidence type="ECO:0000313" key="3">
    <source>
        <dbReference type="Proteomes" id="UP000762676"/>
    </source>
</evidence>
<evidence type="ECO:0000313" key="2">
    <source>
        <dbReference type="EMBL" id="GFR97097.1"/>
    </source>
</evidence>
<proteinExistence type="predicted"/>
<feature type="compositionally biased region" description="Acidic residues" evidence="1">
    <location>
        <begin position="216"/>
        <end position="225"/>
    </location>
</feature>
<evidence type="ECO:0000256" key="1">
    <source>
        <dbReference type="SAM" id="MobiDB-lite"/>
    </source>
</evidence>
<feature type="compositionally biased region" description="Polar residues" evidence="1">
    <location>
        <begin position="173"/>
        <end position="186"/>
    </location>
</feature>
<reference evidence="2 3" key="1">
    <citation type="journal article" date="2021" name="Elife">
        <title>Chloroplast acquisition without the gene transfer in kleptoplastic sea slugs, Plakobranchus ocellatus.</title>
        <authorList>
            <person name="Maeda T."/>
            <person name="Takahashi S."/>
            <person name="Yoshida T."/>
            <person name="Shimamura S."/>
            <person name="Takaki Y."/>
            <person name="Nagai Y."/>
            <person name="Toyoda A."/>
            <person name="Suzuki Y."/>
            <person name="Arimoto A."/>
            <person name="Ishii H."/>
            <person name="Satoh N."/>
            <person name="Nishiyama T."/>
            <person name="Hasebe M."/>
            <person name="Maruyama T."/>
            <person name="Minagawa J."/>
            <person name="Obokata J."/>
            <person name="Shigenobu S."/>
        </authorList>
    </citation>
    <scope>NUCLEOTIDE SEQUENCE [LARGE SCALE GENOMIC DNA]</scope>
</reference>